<feature type="region of interest" description="Disordered" evidence="1">
    <location>
        <begin position="90"/>
        <end position="115"/>
    </location>
</feature>
<sequence length="274" mass="31639">MGFSILRQKKIKIALARELGLKVQEVHLLLHNKKIINNILWRVPGINFLNFDSGSLALKGLLRRFYTQRIILKLLGILFEKSLLMQTKSKPLNKRKRGRPRKTHIPNTSSLQQEVDEQQIVSSEAISQNPCEPRSFHAKSNLQNPKQPKEVGVLRSQLVYMPIESEEEVQIEEYSSLEIAEQVSNYLQGYTTVGKGPLFEIFDPRSQVTRFLKSCEDSESLLPKSEILRLAHLVQQWAFPDVGNFTDDLPIYDHQNEQEHSVQSQEIQTQNPKW</sequence>
<dbReference type="AlphaFoldDB" id="A0A073ICG3"/>
<comment type="caution">
    <text evidence="2">The sequence shown here is derived from an EMBL/GenBank/DDBJ whole genome shotgun (WGS) entry which is preliminary data.</text>
</comment>
<dbReference type="EMBL" id="ARYC01000649">
    <property type="protein sequence ID" value="KEJ83072.1"/>
    <property type="molecule type" value="Genomic_DNA"/>
</dbReference>
<dbReference type="Proteomes" id="UP000053232">
    <property type="component" value="Unassembled WGS sequence"/>
</dbReference>
<proteinExistence type="predicted"/>
<evidence type="ECO:0000256" key="1">
    <source>
        <dbReference type="SAM" id="MobiDB-lite"/>
    </source>
</evidence>
<name>A0A073ICG3_9SPIT</name>
<feature type="compositionally biased region" description="Polar residues" evidence="1">
    <location>
        <begin position="105"/>
        <end position="115"/>
    </location>
</feature>
<organism evidence="2 3">
    <name type="scientific">Oxytricha trifallax</name>
    <dbReference type="NCBI Taxonomy" id="1172189"/>
    <lineage>
        <taxon>Eukaryota</taxon>
        <taxon>Sar</taxon>
        <taxon>Alveolata</taxon>
        <taxon>Ciliophora</taxon>
        <taxon>Intramacronucleata</taxon>
        <taxon>Spirotrichea</taxon>
        <taxon>Stichotrichia</taxon>
        <taxon>Sporadotrichida</taxon>
        <taxon>Oxytrichidae</taxon>
        <taxon>Oxytrichinae</taxon>
        <taxon>Oxytricha</taxon>
    </lineage>
</organism>
<feature type="compositionally biased region" description="Basic residues" evidence="1">
    <location>
        <begin position="91"/>
        <end position="104"/>
    </location>
</feature>
<accession>A0A073ICG3</accession>
<gene>
    <name evidence="2" type="ORF">OXYTRIMIC_769</name>
</gene>
<reference evidence="3" key="1">
    <citation type="journal article" date="2014" name="Cell">
        <title>The Architecture of a Scrambled Genome Reveals Massive Levels of Genomic Rearrangement during Development.</title>
        <authorList>
            <person name="Chen X."/>
            <person name="Bracht J.R."/>
            <person name="Goldman A.D."/>
            <person name="Dolzhenko E."/>
            <person name="Clay D.M."/>
            <person name="Swart E.C."/>
            <person name="Perlman D.H."/>
            <person name="Doak T.G."/>
            <person name="Stuart A."/>
            <person name="Amemiya C.T."/>
            <person name="Sebra R.P."/>
            <person name="Landweber L.F."/>
        </authorList>
    </citation>
    <scope>NUCLEOTIDE SEQUENCE [LARGE SCALE GENOMIC DNA]</scope>
    <source>
        <strain evidence="3">JRB310</strain>
    </source>
</reference>
<protein>
    <submittedName>
        <fullName evidence="2">Uncharacterized protein</fullName>
    </submittedName>
</protein>
<evidence type="ECO:0000313" key="2">
    <source>
        <dbReference type="EMBL" id="KEJ83072.1"/>
    </source>
</evidence>
<keyword evidence="3" id="KW-1185">Reference proteome</keyword>
<evidence type="ECO:0000313" key="3">
    <source>
        <dbReference type="Proteomes" id="UP000053232"/>
    </source>
</evidence>